<dbReference type="AlphaFoldDB" id="A0A100VIA2"/>
<gene>
    <name evidence="1" type="ORF">PAHA3_0433</name>
</gene>
<dbReference type="RefSeq" id="WP_062833255.1">
    <property type="nucleotide sequence ID" value="NZ_BCNV01000001.1"/>
</dbReference>
<proteinExistence type="predicted"/>
<accession>A0A100VIA2</accession>
<dbReference type="EMBL" id="BCNV01000001">
    <property type="protein sequence ID" value="GAS80363.1"/>
    <property type="molecule type" value="Genomic_DNA"/>
</dbReference>
<evidence type="ECO:0000313" key="2">
    <source>
        <dbReference type="Proteomes" id="UP000069697"/>
    </source>
</evidence>
<reference evidence="2" key="2">
    <citation type="submission" date="2016-01" db="EMBL/GenBank/DDBJ databases">
        <title>Draft Genome Sequence of Paenibacillus amylolyticus Heshi-A3 that Was Isolated from Fermented Rice Bran with Aging Salted Mackerel, Which Was Named Heshiko as Traditional Fermented Seafood in Japan.</title>
        <authorList>
            <person name="Akuzawa S."/>
            <person name="Nakagawa J."/>
            <person name="Kanekatsu T."/>
            <person name="Kubota E."/>
            <person name="Ohtake R."/>
            <person name="Suzuki T."/>
            <person name="Kanesaki Y."/>
        </authorList>
    </citation>
    <scope>NUCLEOTIDE SEQUENCE [LARGE SCALE GENOMIC DNA]</scope>
    <source>
        <strain evidence="2">Heshi-A3</strain>
    </source>
</reference>
<organism evidence="1 2">
    <name type="scientific">Paenibacillus amylolyticus</name>
    <dbReference type="NCBI Taxonomy" id="1451"/>
    <lineage>
        <taxon>Bacteria</taxon>
        <taxon>Bacillati</taxon>
        <taxon>Bacillota</taxon>
        <taxon>Bacilli</taxon>
        <taxon>Bacillales</taxon>
        <taxon>Paenibacillaceae</taxon>
        <taxon>Paenibacillus</taxon>
    </lineage>
</organism>
<comment type="caution">
    <text evidence="1">The sequence shown here is derived from an EMBL/GenBank/DDBJ whole genome shotgun (WGS) entry which is preliminary data.</text>
</comment>
<dbReference type="Proteomes" id="UP000069697">
    <property type="component" value="Unassembled WGS sequence"/>
</dbReference>
<protein>
    <submittedName>
        <fullName evidence="1">Uncharacterized protein</fullName>
    </submittedName>
</protein>
<name>A0A100VIA2_PAEAM</name>
<reference evidence="1 2" key="1">
    <citation type="journal article" date="2016" name="Genome Announc.">
        <title>Draft Genome Sequence of Paenibacillus amylolyticus Heshi-A3, Isolated from Fermented Rice Bran in a Japanese Fermented Seafood Dish.</title>
        <authorList>
            <person name="Akuzawa S."/>
            <person name="Nagaoka J."/>
            <person name="Kanekatsu M."/>
            <person name="Kubota E."/>
            <person name="Ohtake R."/>
            <person name="Suzuki T."/>
            <person name="Kanesaki Y."/>
        </authorList>
    </citation>
    <scope>NUCLEOTIDE SEQUENCE [LARGE SCALE GENOMIC DNA]</scope>
    <source>
        <strain evidence="1 2">Heshi-A3</strain>
    </source>
</reference>
<sequence length="208" mass="24317">MNSTWLERVKNNILPVSKEQIDVLKALKEWVYEGDMYDVEIAEETCELCDHPHIRYQFEIVNTINSNTLQIGSECINRFEIGVLDNNGMLLSSEKAKKKVNKDKNKLVTEAKVKSVINSLVSLSKVDNEFDIESFIKYFKDNGAFTPKQLSTLIWRLEKHKINHIKPHFKLTIKKKKDKDQLLELADFKVKQMWDCLSSSQKKFYSEK</sequence>
<evidence type="ECO:0000313" key="1">
    <source>
        <dbReference type="EMBL" id="GAS80363.1"/>
    </source>
</evidence>